<feature type="transmembrane region" description="Helical" evidence="14">
    <location>
        <begin position="390"/>
        <end position="410"/>
    </location>
</feature>
<reference evidence="17" key="1">
    <citation type="submission" date="2021-04" db="EMBL/GenBank/DDBJ databases">
        <authorList>
            <consortium name="Wellcome Sanger Institute Data Sharing"/>
        </authorList>
    </citation>
    <scope>NUCLEOTIDE SEQUENCE [LARGE SCALE GENOMIC DNA]</scope>
</reference>
<dbReference type="GO" id="GO:0016020">
    <property type="term" value="C:membrane"/>
    <property type="evidence" value="ECO:0007669"/>
    <property type="project" value="UniProtKB-SubCell"/>
</dbReference>
<evidence type="ECO:0000256" key="5">
    <source>
        <dbReference type="ARBA" id="ARBA00022729"/>
    </source>
</evidence>
<evidence type="ECO:0000256" key="14">
    <source>
        <dbReference type="SAM" id="Phobius"/>
    </source>
</evidence>
<evidence type="ECO:0000256" key="11">
    <source>
        <dbReference type="ARBA" id="ARBA00023180"/>
    </source>
</evidence>
<dbReference type="SUPFAM" id="SSF48726">
    <property type="entry name" value="Immunoglobulin"/>
    <property type="match status" value="1"/>
</dbReference>
<keyword evidence="18" id="KW-1185">Reference proteome</keyword>
<evidence type="ECO:0000313" key="17">
    <source>
        <dbReference type="Ensembl" id="ENSSAUP00010004905.1"/>
    </source>
</evidence>
<feature type="signal peptide" evidence="15">
    <location>
        <begin position="1"/>
        <end position="39"/>
    </location>
</feature>
<keyword evidence="6" id="KW-0677">Repeat</keyword>
<keyword evidence="8 14" id="KW-1133">Transmembrane helix</keyword>
<reference evidence="17" key="3">
    <citation type="submission" date="2025-09" db="UniProtKB">
        <authorList>
            <consortium name="Ensembl"/>
        </authorList>
    </citation>
    <scope>IDENTIFICATION</scope>
</reference>
<dbReference type="SUPFAM" id="SSF52058">
    <property type="entry name" value="L domain-like"/>
    <property type="match status" value="1"/>
</dbReference>
<evidence type="ECO:0000256" key="6">
    <source>
        <dbReference type="ARBA" id="ARBA00022737"/>
    </source>
</evidence>
<dbReference type="Ensembl" id="ENSSAUT00010005294.1">
    <property type="protein sequence ID" value="ENSSAUP00010004905.1"/>
    <property type="gene ID" value="ENSSAUG00010002496.1"/>
</dbReference>
<dbReference type="AlphaFoldDB" id="A0A671TUA9"/>
<accession>A0A671TUA9</accession>
<name>A0A671TUA9_SPAAU</name>
<dbReference type="SMART" id="SM00409">
    <property type="entry name" value="IG"/>
    <property type="match status" value="1"/>
</dbReference>
<proteinExistence type="inferred from homology"/>
<dbReference type="InterPro" id="IPR001611">
    <property type="entry name" value="Leu-rich_rpt"/>
</dbReference>
<evidence type="ECO:0000256" key="4">
    <source>
        <dbReference type="ARBA" id="ARBA00022692"/>
    </source>
</evidence>
<dbReference type="SMART" id="SM00369">
    <property type="entry name" value="LRR_TYP"/>
    <property type="match status" value="5"/>
</dbReference>
<dbReference type="OrthoDB" id="676979at2759"/>
<dbReference type="OMA" id="CDTRQKN"/>
<keyword evidence="7" id="KW-0130">Cell adhesion</keyword>
<dbReference type="Gene3D" id="3.80.10.10">
    <property type="entry name" value="Ribonuclease Inhibitor"/>
    <property type="match status" value="1"/>
</dbReference>
<evidence type="ECO:0000259" key="16">
    <source>
        <dbReference type="PROSITE" id="PS50835"/>
    </source>
</evidence>
<evidence type="ECO:0000256" key="7">
    <source>
        <dbReference type="ARBA" id="ARBA00022889"/>
    </source>
</evidence>
<evidence type="ECO:0000256" key="13">
    <source>
        <dbReference type="SAM" id="MobiDB-lite"/>
    </source>
</evidence>
<dbReference type="GeneTree" id="ENSGT00950000183146"/>
<evidence type="ECO:0000256" key="15">
    <source>
        <dbReference type="SAM" id="SignalP"/>
    </source>
</evidence>
<dbReference type="InterPro" id="IPR013783">
    <property type="entry name" value="Ig-like_fold"/>
</dbReference>
<comment type="subcellular location">
    <subcellularLocation>
        <location evidence="1">Membrane</location>
        <topology evidence="1">Single-pass type I membrane protein</topology>
    </subcellularLocation>
</comment>
<evidence type="ECO:0000313" key="18">
    <source>
        <dbReference type="Proteomes" id="UP000472265"/>
    </source>
</evidence>
<dbReference type="PROSITE" id="PS51450">
    <property type="entry name" value="LRR"/>
    <property type="match status" value="2"/>
</dbReference>
<dbReference type="InterPro" id="IPR007110">
    <property type="entry name" value="Ig-like_dom"/>
</dbReference>
<dbReference type="InterPro" id="IPR036179">
    <property type="entry name" value="Ig-like_dom_sf"/>
</dbReference>
<evidence type="ECO:0000256" key="3">
    <source>
        <dbReference type="ARBA" id="ARBA00022614"/>
    </source>
</evidence>
<dbReference type="GO" id="GO:0007155">
    <property type="term" value="P:cell adhesion"/>
    <property type="evidence" value="ECO:0007669"/>
    <property type="project" value="UniProtKB-KW"/>
</dbReference>
<dbReference type="Proteomes" id="UP000472265">
    <property type="component" value="Chromosome 6"/>
</dbReference>
<dbReference type="InterPro" id="IPR031283">
    <property type="entry name" value="AMIGO"/>
</dbReference>
<evidence type="ECO:0000256" key="9">
    <source>
        <dbReference type="ARBA" id="ARBA00023136"/>
    </source>
</evidence>
<sequence>MMGGSLWISHHASEAAYRRRSFITLLPLALLLSTVRVSAQLIGSPLDCHKTCVCASNIISCSKVNLTNVPTALPKYAAVLDLSFNSITRLRAEWTNIKLSRLHSLLLSHNGLNFLSAEAFVHVTGLRHLDLSSNSLRMLDENIFEPLEHLEVLLLYDNSISQIDRTAFSAIQSLQRLYLSHNQISRFPLEVVKERGRLETLRLLDVSSNRIKALPLHELQALPAWIKNGLYFHNNSLPCSCELYDVVARWHLKELSSATDFKFSHTCLLPGPQKDRMAILDLDKVYLNCSEASNFDEEAYLEQILVLNCDTRQRDVKKSWTLPGDIPLSATHKTAAMRPDGSLRIGPLNAEDSGVYTCYASGDSFNETLYVNVMVFNSTMNGGLENLKTAYTTLIACLISVVMVLIYLYLTPCHCACCPGQDLEKDPGDSLHSSTVSISHDETGQERVEGGGFPYRHVAFLDPKDQLEQNGRLNPIGEEDEEWQGNDRERRRSDAESVSSVCSDTPMVV</sequence>
<dbReference type="PANTHER" id="PTHR24368">
    <property type="entry name" value="AMPHOTERIN-INDUCED PROTEIN"/>
    <property type="match status" value="1"/>
</dbReference>
<protein>
    <submittedName>
        <fullName evidence="17">Adhesion molecule with Ig like domain 1</fullName>
    </submittedName>
</protein>
<dbReference type="Gene3D" id="2.60.40.10">
    <property type="entry name" value="Immunoglobulins"/>
    <property type="match status" value="1"/>
</dbReference>
<reference evidence="17" key="2">
    <citation type="submission" date="2025-08" db="UniProtKB">
        <authorList>
            <consortium name="Ensembl"/>
        </authorList>
    </citation>
    <scope>IDENTIFICATION</scope>
</reference>
<feature type="chain" id="PRO_5025638470" evidence="15">
    <location>
        <begin position="40"/>
        <end position="509"/>
    </location>
</feature>
<feature type="compositionally biased region" description="Basic and acidic residues" evidence="13">
    <location>
        <begin position="485"/>
        <end position="495"/>
    </location>
</feature>
<dbReference type="Pfam" id="PF13855">
    <property type="entry name" value="LRR_8"/>
    <property type="match status" value="1"/>
</dbReference>
<comment type="similarity">
    <text evidence="2">Belongs to the immunoglobulin superfamily. AMIGO family.</text>
</comment>
<evidence type="ECO:0000256" key="2">
    <source>
        <dbReference type="ARBA" id="ARBA00005670"/>
    </source>
</evidence>
<dbReference type="PROSITE" id="PS50835">
    <property type="entry name" value="IG_LIKE"/>
    <property type="match status" value="1"/>
</dbReference>
<keyword evidence="10" id="KW-1015">Disulfide bond</keyword>
<feature type="region of interest" description="Disordered" evidence="13">
    <location>
        <begin position="468"/>
        <end position="509"/>
    </location>
</feature>
<organism evidence="17 18">
    <name type="scientific">Sparus aurata</name>
    <name type="common">Gilthead sea bream</name>
    <dbReference type="NCBI Taxonomy" id="8175"/>
    <lineage>
        <taxon>Eukaryota</taxon>
        <taxon>Metazoa</taxon>
        <taxon>Chordata</taxon>
        <taxon>Craniata</taxon>
        <taxon>Vertebrata</taxon>
        <taxon>Euteleostomi</taxon>
        <taxon>Actinopterygii</taxon>
        <taxon>Neopterygii</taxon>
        <taxon>Teleostei</taxon>
        <taxon>Neoteleostei</taxon>
        <taxon>Acanthomorphata</taxon>
        <taxon>Eupercaria</taxon>
        <taxon>Spariformes</taxon>
        <taxon>Sparidae</taxon>
        <taxon>Sparus</taxon>
    </lineage>
</organism>
<dbReference type="InterPro" id="IPR003599">
    <property type="entry name" value="Ig_sub"/>
</dbReference>
<keyword evidence="12" id="KW-0393">Immunoglobulin domain</keyword>
<dbReference type="InParanoid" id="A0A671TUA9"/>
<evidence type="ECO:0000256" key="12">
    <source>
        <dbReference type="ARBA" id="ARBA00023319"/>
    </source>
</evidence>
<keyword evidence="3" id="KW-0433">Leucine-rich repeat</keyword>
<evidence type="ECO:0000256" key="1">
    <source>
        <dbReference type="ARBA" id="ARBA00004479"/>
    </source>
</evidence>
<evidence type="ECO:0000256" key="10">
    <source>
        <dbReference type="ARBA" id="ARBA00023157"/>
    </source>
</evidence>
<dbReference type="InterPro" id="IPR003591">
    <property type="entry name" value="Leu-rich_rpt_typical-subtyp"/>
</dbReference>
<evidence type="ECO:0000256" key="8">
    <source>
        <dbReference type="ARBA" id="ARBA00022989"/>
    </source>
</evidence>
<keyword evidence="5 15" id="KW-0732">Signal</keyword>
<keyword evidence="9 14" id="KW-0472">Membrane</keyword>
<feature type="domain" description="Ig-like" evidence="16">
    <location>
        <begin position="272"/>
        <end position="370"/>
    </location>
</feature>
<dbReference type="PANTHER" id="PTHR24368:SF1">
    <property type="entry name" value="AMPHOTERIN-INDUCED PROTEIN 1"/>
    <property type="match status" value="1"/>
</dbReference>
<dbReference type="InterPro" id="IPR032675">
    <property type="entry name" value="LRR_dom_sf"/>
</dbReference>
<gene>
    <name evidence="17" type="primary">AMIGO1</name>
</gene>
<keyword evidence="11" id="KW-0325">Glycoprotein</keyword>
<keyword evidence="4 14" id="KW-0812">Transmembrane</keyword>
<dbReference type="GO" id="GO:0007420">
    <property type="term" value="P:brain development"/>
    <property type="evidence" value="ECO:0007669"/>
    <property type="project" value="TreeGrafter"/>
</dbReference>